<evidence type="ECO:0000256" key="3">
    <source>
        <dbReference type="ARBA" id="ARBA00022519"/>
    </source>
</evidence>
<dbReference type="RefSeq" id="WP_172175038.1">
    <property type="nucleotide sequence ID" value="NZ_CASGIA010000040.1"/>
</dbReference>
<gene>
    <name evidence="10" type="ORF">HPS55_08695</name>
</gene>
<evidence type="ECO:0000256" key="7">
    <source>
        <dbReference type="ARBA" id="ARBA00034125"/>
    </source>
</evidence>
<evidence type="ECO:0000256" key="5">
    <source>
        <dbReference type="ARBA" id="ARBA00022989"/>
    </source>
</evidence>
<feature type="domain" description="Threonine/Serine exporter ThrE" evidence="9">
    <location>
        <begin position="9"/>
        <end position="146"/>
    </location>
</feature>
<evidence type="ECO:0000256" key="1">
    <source>
        <dbReference type="ARBA" id="ARBA00004651"/>
    </source>
</evidence>
<dbReference type="PANTHER" id="PTHR34390">
    <property type="entry name" value="UPF0442 PROTEIN YJJB-RELATED"/>
    <property type="match status" value="1"/>
</dbReference>
<feature type="transmembrane region" description="Helical" evidence="8">
    <location>
        <begin position="53"/>
        <end position="74"/>
    </location>
</feature>
<evidence type="ECO:0000313" key="11">
    <source>
        <dbReference type="Proteomes" id="UP001193734"/>
    </source>
</evidence>
<dbReference type="Proteomes" id="UP001193734">
    <property type="component" value="Unassembled WGS sequence"/>
</dbReference>
<feature type="transmembrane region" description="Helical" evidence="8">
    <location>
        <begin position="124"/>
        <end position="151"/>
    </location>
</feature>
<keyword evidence="3" id="KW-0997">Cell inner membrane</keyword>
<sequence length="160" mass="17469">MWNIYFQDALFAAIAAIGFASISKPPKRAYIYCALTAAAGHSFRLMLTNGSTMHMHITIATLLAAFLIGTIAVFLSPLAKTPAETYLFPALLPMIPGIYAYKAFGGLAMCILRNGHDIFNSYFYLFATNAITCTSIILCMVIGATTPIFIFKKTSFQATR</sequence>
<organism evidence="10 11">
    <name type="scientific">Xylanibacter rodentium</name>
    <dbReference type="NCBI Taxonomy" id="2736289"/>
    <lineage>
        <taxon>Bacteria</taxon>
        <taxon>Pseudomonadati</taxon>
        <taxon>Bacteroidota</taxon>
        <taxon>Bacteroidia</taxon>
        <taxon>Bacteroidales</taxon>
        <taxon>Prevotellaceae</taxon>
        <taxon>Xylanibacter</taxon>
    </lineage>
</organism>
<protein>
    <submittedName>
        <fullName evidence="10">Threonine/serine exporter</fullName>
    </submittedName>
</protein>
<evidence type="ECO:0000256" key="4">
    <source>
        <dbReference type="ARBA" id="ARBA00022692"/>
    </source>
</evidence>
<evidence type="ECO:0000313" key="10">
    <source>
        <dbReference type="EMBL" id="NPE14401.1"/>
    </source>
</evidence>
<evidence type="ECO:0000259" key="9">
    <source>
        <dbReference type="Pfam" id="PF12821"/>
    </source>
</evidence>
<comment type="subcellular location">
    <subcellularLocation>
        <location evidence="1">Cell membrane</location>
        <topology evidence="1">Multi-pass membrane protein</topology>
    </subcellularLocation>
</comment>
<proteinExistence type="inferred from homology"/>
<evidence type="ECO:0000256" key="8">
    <source>
        <dbReference type="SAM" id="Phobius"/>
    </source>
</evidence>
<keyword evidence="2" id="KW-1003">Cell membrane</keyword>
<accession>A0ABX2AXN2</accession>
<keyword evidence="6 8" id="KW-0472">Membrane</keyword>
<feature type="transmembrane region" description="Helical" evidence="8">
    <location>
        <begin position="29"/>
        <end position="47"/>
    </location>
</feature>
<keyword evidence="5 8" id="KW-1133">Transmembrane helix</keyword>
<name>A0ABX2AXN2_9BACT</name>
<feature type="transmembrane region" description="Helical" evidence="8">
    <location>
        <begin position="86"/>
        <end position="104"/>
    </location>
</feature>
<keyword evidence="11" id="KW-1185">Reference proteome</keyword>
<dbReference type="PANTHER" id="PTHR34390:SF1">
    <property type="entry name" value="SUCCINATE TRANSPORTER SUBUNIT YJJB-RELATED"/>
    <property type="match status" value="1"/>
</dbReference>
<dbReference type="Pfam" id="PF12821">
    <property type="entry name" value="ThrE_2"/>
    <property type="match status" value="1"/>
</dbReference>
<reference evidence="10 11" key="1">
    <citation type="submission" date="2020-05" db="EMBL/GenBank/DDBJ databases">
        <title>Distinct polysaccharide utilization as determinants for interspecies competition between intestinal Prevotella spp.</title>
        <authorList>
            <person name="Galvez E.J.C."/>
            <person name="Iljazovic A."/>
            <person name="Strowig T."/>
        </authorList>
    </citation>
    <scope>NUCLEOTIDE SEQUENCE [LARGE SCALE GENOMIC DNA]</scope>
    <source>
        <strain evidence="10 11">PROD</strain>
    </source>
</reference>
<dbReference type="EMBL" id="JABKKE010000013">
    <property type="protein sequence ID" value="NPE14401.1"/>
    <property type="molecule type" value="Genomic_DNA"/>
</dbReference>
<dbReference type="InterPro" id="IPR024528">
    <property type="entry name" value="ThrE_2"/>
</dbReference>
<feature type="transmembrane region" description="Helical" evidence="8">
    <location>
        <begin position="6"/>
        <end position="22"/>
    </location>
</feature>
<dbReference type="InterPro" id="IPR050539">
    <property type="entry name" value="ThrE_Dicarb/AminoAcid_Exp"/>
</dbReference>
<comment type="similarity">
    <text evidence="7">Belongs to the ThrE exporter (TC 2.A.79) family.</text>
</comment>
<evidence type="ECO:0000256" key="2">
    <source>
        <dbReference type="ARBA" id="ARBA00022475"/>
    </source>
</evidence>
<comment type="caution">
    <text evidence="10">The sequence shown here is derived from an EMBL/GenBank/DDBJ whole genome shotgun (WGS) entry which is preliminary data.</text>
</comment>
<evidence type="ECO:0000256" key="6">
    <source>
        <dbReference type="ARBA" id="ARBA00023136"/>
    </source>
</evidence>
<dbReference type="GeneID" id="82157844"/>
<keyword evidence="4 8" id="KW-0812">Transmembrane</keyword>